<evidence type="ECO:0000256" key="6">
    <source>
        <dbReference type="SAM" id="MobiDB-lite"/>
    </source>
</evidence>
<evidence type="ECO:0000259" key="7">
    <source>
        <dbReference type="Pfam" id="PF00125"/>
    </source>
</evidence>
<keyword evidence="4" id="KW-0007">Acetylation</keyword>
<protein>
    <recommendedName>
        <fullName evidence="5">Histone H3</fullName>
    </recommendedName>
</protein>
<dbReference type="GO" id="GO:0005654">
    <property type="term" value="C:nucleoplasm"/>
    <property type="evidence" value="ECO:0007669"/>
    <property type="project" value="UniProtKB-ARBA"/>
</dbReference>
<dbReference type="GO" id="GO:0003677">
    <property type="term" value="F:DNA binding"/>
    <property type="evidence" value="ECO:0007669"/>
    <property type="project" value="InterPro"/>
</dbReference>
<feature type="domain" description="Core Histone H2A/H2B/H3" evidence="7">
    <location>
        <begin position="44"/>
        <end position="129"/>
    </location>
</feature>
<comment type="subcellular location">
    <subcellularLocation>
        <location evidence="1">Chromosome</location>
    </subcellularLocation>
</comment>
<dbReference type="CDD" id="cd22911">
    <property type="entry name" value="HFD_H3"/>
    <property type="match status" value="1"/>
</dbReference>
<feature type="region of interest" description="Disordered" evidence="6">
    <location>
        <begin position="1"/>
        <end position="23"/>
    </location>
</feature>
<accession>A0AAV0ZH19</accession>
<dbReference type="FunFam" id="1.10.20.10:FF:000001">
    <property type="entry name" value="Histone H3"/>
    <property type="match status" value="1"/>
</dbReference>
<dbReference type="SUPFAM" id="SSF47113">
    <property type="entry name" value="Histone-fold"/>
    <property type="match status" value="1"/>
</dbReference>
<keyword evidence="5" id="KW-0539">Nucleus</keyword>
<evidence type="ECO:0000256" key="4">
    <source>
        <dbReference type="ARBA" id="ARBA00022990"/>
    </source>
</evidence>
<dbReference type="GO" id="GO:0030527">
    <property type="term" value="F:structural constituent of chromatin"/>
    <property type="evidence" value="ECO:0007669"/>
    <property type="project" value="InterPro"/>
</dbReference>
<reference evidence="8 9" key="1">
    <citation type="submission" date="2023-01" db="EMBL/GenBank/DDBJ databases">
        <authorList>
            <person name="Kreplak J."/>
        </authorList>
    </citation>
    <scope>NUCLEOTIDE SEQUENCE [LARGE SCALE GENOMIC DNA]</scope>
</reference>
<evidence type="ECO:0000313" key="8">
    <source>
        <dbReference type="EMBL" id="CAI8596813.1"/>
    </source>
</evidence>
<proteinExistence type="inferred from homology"/>
<keyword evidence="3" id="KW-0158">Chromosome</keyword>
<dbReference type="PANTHER" id="PTHR11426">
    <property type="entry name" value="HISTONE H3"/>
    <property type="match status" value="1"/>
</dbReference>
<gene>
    <name evidence="8" type="ORF">VFH_II052520</name>
</gene>
<dbReference type="GO" id="GO:0046982">
    <property type="term" value="F:protein heterodimerization activity"/>
    <property type="evidence" value="ECO:0007669"/>
    <property type="project" value="InterPro"/>
</dbReference>
<dbReference type="AlphaFoldDB" id="A0AAV0ZH19"/>
<dbReference type="Pfam" id="PF00125">
    <property type="entry name" value="Histone"/>
    <property type="match status" value="1"/>
</dbReference>
<dbReference type="PRINTS" id="PR00622">
    <property type="entry name" value="HISTONEH3"/>
</dbReference>
<dbReference type="GO" id="GO:0000786">
    <property type="term" value="C:nucleosome"/>
    <property type="evidence" value="ECO:0007669"/>
    <property type="project" value="UniProtKB-KW"/>
</dbReference>
<evidence type="ECO:0000256" key="1">
    <source>
        <dbReference type="ARBA" id="ARBA00004286"/>
    </source>
</evidence>
<dbReference type="InterPro" id="IPR007125">
    <property type="entry name" value="H2A/H2B/H3"/>
</dbReference>
<dbReference type="SMART" id="SM00428">
    <property type="entry name" value="H3"/>
    <property type="match status" value="1"/>
</dbReference>
<dbReference type="Gene3D" id="1.10.20.10">
    <property type="entry name" value="Histone, subunit A"/>
    <property type="match status" value="1"/>
</dbReference>
<evidence type="ECO:0000256" key="3">
    <source>
        <dbReference type="ARBA" id="ARBA00022454"/>
    </source>
</evidence>
<keyword evidence="5" id="KW-0238">DNA-binding</keyword>
<organism evidence="8 9">
    <name type="scientific">Vicia faba</name>
    <name type="common">Broad bean</name>
    <name type="synonym">Faba vulgaris</name>
    <dbReference type="NCBI Taxonomy" id="3906"/>
    <lineage>
        <taxon>Eukaryota</taxon>
        <taxon>Viridiplantae</taxon>
        <taxon>Streptophyta</taxon>
        <taxon>Embryophyta</taxon>
        <taxon>Tracheophyta</taxon>
        <taxon>Spermatophyta</taxon>
        <taxon>Magnoliopsida</taxon>
        <taxon>eudicotyledons</taxon>
        <taxon>Gunneridae</taxon>
        <taxon>Pentapetalae</taxon>
        <taxon>rosids</taxon>
        <taxon>fabids</taxon>
        <taxon>Fabales</taxon>
        <taxon>Fabaceae</taxon>
        <taxon>Papilionoideae</taxon>
        <taxon>50 kb inversion clade</taxon>
        <taxon>NPAAA clade</taxon>
        <taxon>Hologalegina</taxon>
        <taxon>IRL clade</taxon>
        <taxon>Fabeae</taxon>
        <taxon>Vicia</taxon>
    </lineage>
</organism>
<dbReference type="PROSITE" id="PS00322">
    <property type="entry name" value="HISTONE_H3_1"/>
    <property type="match status" value="1"/>
</dbReference>
<dbReference type="PROSITE" id="PS00959">
    <property type="entry name" value="HISTONE_H3_2"/>
    <property type="match status" value="1"/>
</dbReference>
<evidence type="ECO:0000256" key="2">
    <source>
        <dbReference type="ARBA" id="ARBA00010343"/>
    </source>
</evidence>
<comment type="subunit">
    <text evidence="5">The nucleosome is a histone octamer containing two molecules each of H2A, H2B, H3 and H4 assembled in one H3-H4 heterotetramer and two H2A-H2B heterodimers. The octamer wraps approximately 147 bp of DNA.</text>
</comment>
<dbReference type="Proteomes" id="UP001157006">
    <property type="component" value="Chromosome 2"/>
</dbReference>
<comment type="similarity">
    <text evidence="2 5">Belongs to the histone H3 family.</text>
</comment>
<dbReference type="InterPro" id="IPR000164">
    <property type="entry name" value="Histone_H3/CENP-A"/>
</dbReference>
<evidence type="ECO:0000313" key="9">
    <source>
        <dbReference type="Proteomes" id="UP001157006"/>
    </source>
</evidence>
<sequence length="130" mass="15106">MARTKQNTRKSTEGKAPRKQLTTKAARKYALATGGVKKPHRFHPRTVSLREMRKYQKSIKLLIRELPFQRLVREIAQDFKTDLRFQSSVVSVLQEDVEAYLVGLFEDTNLCAIHTKRVTIIPKDIQLVRE</sequence>
<dbReference type="InterPro" id="IPR009072">
    <property type="entry name" value="Histone-fold"/>
</dbReference>
<keyword evidence="5" id="KW-0544">Nucleosome core</keyword>
<evidence type="ECO:0000256" key="5">
    <source>
        <dbReference type="RuleBase" id="RU004471"/>
    </source>
</evidence>
<name>A0AAV0ZH19_VICFA</name>
<keyword evidence="9" id="KW-1185">Reference proteome</keyword>
<dbReference type="EMBL" id="OX451737">
    <property type="protein sequence ID" value="CAI8596813.1"/>
    <property type="molecule type" value="Genomic_DNA"/>
</dbReference>